<evidence type="ECO:0000256" key="6">
    <source>
        <dbReference type="PROSITE-ProRule" id="PRU00339"/>
    </source>
</evidence>
<dbReference type="AlphaFoldDB" id="A0ABD2QFK4"/>
<dbReference type="PANTHER" id="PTHR46512:SF9">
    <property type="entry name" value="PEPTIDYLPROLYL ISOMERASE"/>
    <property type="match status" value="1"/>
</dbReference>
<dbReference type="SMART" id="SM00028">
    <property type="entry name" value="TPR"/>
    <property type="match status" value="2"/>
</dbReference>
<keyword evidence="3" id="KW-0697">Rotamase</keyword>
<evidence type="ECO:0000256" key="1">
    <source>
        <dbReference type="ARBA" id="ARBA00000971"/>
    </source>
</evidence>
<evidence type="ECO:0000256" key="3">
    <source>
        <dbReference type="ARBA" id="ARBA00023110"/>
    </source>
</evidence>
<dbReference type="GO" id="GO:0003755">
    <property type="term" value="F:peptidyl-prolyl cis-trans isomerase activity"/>
    <property type="evidence" value="ECO:0007669"/>
    <property type="project" value="UniProtKB-EC"/>
</dbReference>
<dbReference type="PROSITE" id="PS50005">
    <property type="entry name" value="TPR"/>
    <property type="match status" value="2"/>
</dbReference>
<protein>
    <recommendedName>
        <fullName evidence="2">peptidylprolyl isomerase</fullName>
        <ecNumber evidence="2">5.2.1.8</ecNumber>
    </recommendedName>
    <alternativeName>
        <fullName evidence="5">Rotamase</fullName>
    </alternativeName>
</protein>
<organism evidence="8 9">
    <name type="scientific">Cichlidogyrus casuarinus</name>
    <dbReference type="NCBI Taxonomy" id="1844966"/>
    <lineage>
        <taxon>Eukaryota</taxon>
        <taxon>Metazoa</taxon>
        <taxon>Spiralia</taxon>
        <taxon>Lophotrochozoa</taxon>
        <taxon>Platyhelminthes</taxon>
        <taxon>Monogenea</taxon>
        <taxon>Monopisthocotylea</taxon>
        <taxon>Dactylogyridea</taxon>
        <taxon>Ancyrocephalidae</taxon>
        <taxon>Cichlidogyrus</taxon>
    </lineage>
</organism>
<feature type="repeat" description="TPR" evidence="6">
    <location>
        <begin position="309"/>
        <end position="342"/>
    </location>
</feature>
<sequence length="374" mass="42198">MTFKTFQELLDCTTIAQGQTKDDPKRIIDGTICKLMLKCSPKISINGVSIDEEYSLFCHIFGSCPDLSVSSKLNSAKTFNSLLHIIESQLYGMAIEAEKFMLISNGGIKYMLHMLVEGFIKQPEFRPTLEVEDNNRVDSAGEKLEVPIKQISAWNHCYSALLYSRACALKERGNSLFSELNTSANQETCLLKAHACYHRALELIQSLNLACCFPKHEILDVNDFNAIEEIYQRDYAILPNLLGNSFKLEGINTTFDNLPGLEFKVLLNLAACHLRAGANQQAVDQCTKALELRPVNDAVRMLITNKDLSKAYFRRGQAYQKLKELDDAEKNFKISVELSDADDVVAAEQSLQSVRKEIQAVQQEMKMRLKKLYS</sequence>
<dbReference type="EMBL" id="JBJKFK010000423">
    <property type="protein sequence ID" value="KAL3317136.1"/>
    <property type="molecule type" value="Genomic_DNA"/>
</dbReference>
<keyword evidence="6" id="KW-0802">TPR repeat</keyword>
<dbReference type="InterPro" id="IPR011990">
    <property type="entry name" value="TPR-like_helical_dom_sf"/>
</dbReference>
<keyword evidence="9" id="KW-1185">Reference proteome</keyword>
<dbReference type="Gene3D" id="1.25.40.10">
    <property type="entry name" value="Tetratricopeptide repeat domain"/>
    <property type="match status" value="1"/>
</dbReference>
<keyword evidence="7" id="KW-0175">Coiled coil</keyword>
<feature type="repeat" description="TPR" evidence="6">
    <location>
        <begin position="263"/>
        <end position="296"/>
    </location>
</feature>
<evidence type="ECO:0000313" key="8">
    <source>
        <dbReference type="EMBL" id="KAL3317136.1"/>
    </source>
</evidence>
<evidence type="ECO:0000256" key="5">
    <source>
        <dbReference type="ARBA" id="ARBA00029569"/>
    </source>
</evidence>
<evidence type="ECO:0000256" key="2">
    <source>
        <dbReference type="ARBA" id="ARBA00013194"/>
    </source>
</evidence>
<comment type="catalytic activity">
    <reaction evidence="1">
        <text>[protein]-peptidylproline (omega=180) = [protein]-peptidylproline (omega=0)</text>
        <dbReference type="Rhea" id="RHEA:16237"/>
        <dbReference type="Rhea" id="RHEA-COMP:10747"/>
        <dbReference type="Rhea" id="RHEA-COMP:10748"/>
        <dbReference type="ChEBI" id="CHEBI:83833"/>
        <dbReference type="ChEBI" id="CHEBI:83834"/>
        <dbReference type="EC" id="5.2.1.8"/>
    </reaction>
</comment>
<keyword evidence="4" id="KW-0413">Isomerase</keyword>
<accession>A0ABD2QFK4</accession>
<evidence type="ECO:0000256" key="4">
    <source>
        <dbReference type="ARBA" id="ARBA00023235"/>
    </source>
</evidence>
<dbReference type="InterPro" id="IPR019734">
    <property type="entry name" value="TPR_rpt"/>
</dbReference>
<dbReference type="SUPFAM" id="SSF48452">
    <property type="entry name" value="TPR-like"/>
    <property type="match status" value="1"/>
</dbReference>
<dbReference type="EC" id="5.2.1.8" evidence="2"/>
<evidence type="ECO:0000313" key="9">
    <source>
        <dbReference type="Proteomes" id="UP001626550"/>
    </source>
</evidence>
<comment type="caution">
    <text evidence="8">The sequence shown here is derived from an EMBL/GenBank/DDBJ whole genome shotgun (WGS) entry which is preliminary data.</text>
</comment>
<dbReference type="PANTHER" id="PTHR46512">
    <property type="entry name" value="PEPTIDYLPROLYL ISOMERASE"/>
    <property type="match status" value="1"/>
</dbReference>
<dbReference type="InterPro" id="IPR050754">
    <property type="entry name" value="FKBP4/5/8-like"/>
</dbReference>
<evidence type="ECO:0000256" key="7">
    <source>
        <dbReference type="SAM" id="Coils"/>
    </source>
</evidence>
<proteinExistence type="predicted"/>
<name>A0ABD2QFK4_9PLAT</name>
<dbReference type="Proteomes" id="UP001626550">
    <property type="component" value="Unassembled WGS sequence"/>
</dbReference>
<gene>
    <name evidence="8" type="primary">TTC1_2</name>
    <name evidence="8" type="ORF">Ciccas_004207</name>
</gene>
<dbReference type="Pfam" id="PF13181">
    <property type="entry name" value="TPR_8"/>
    <property type="match status" value="1"/>
</dbReference>
<feature type="coiled-coil region" evidence="7">
    <location>
        <begin position="344"/>
        <end position="371"/>
    </location>
</feature>
<reference evidence="8 9" key="1">
    <citation type="submission" date="2024-11" db="EMBL/GenBank/DDBJ databases">
        <title>Adaptive evolution of stress response genes in parasites aligns with host niche diversity.</title>
        <authorList>
            <person name="Hahn C."/>
            <person name="Resl P."/>
        </authorList>
    </citation>
    <scope>NUCLEOTIDE SEQUENCE [LARGE SCALE GENOMIC DNA]</scope>
    <source>
        <strain evidence="8">EGGRZ-B1_66</strain>
        <tissue evidence="8">Body</tissue>
    </source>
</reference>